<reference evidence="2" key="1">
    <citation type="journal article" date="2023" name="G3 (Bethesda)">
        <title>Whole genome assemblies of Zophobas morio and Tenebrio molitor.</title>
        <authorList>
            <person name="Kaur S."/>
            <person name="Stinson S.A."/>
            <person name="diCenzo G.C."/>
        </authorList>
    </citation>
    <scope>NUCLEOTIDE SEQUENCE</scope>
    <source>
        <strain evidence="2">QUZm001</strain>
    </source>
</reference>
<name>A0AA38IW54_9CUCU</name>
<proteinExistence type="predicted"/>
<dbReference type="EMBL" id="JALNTZ010000001">
    <property type="protein sequence ID" value="KAJ3664888.1"/>
    <property type="molecule type" value="Genomic_DNA"/>
</dbReference>
<dbReference type="AlphaFoldDB" id="A0AA38IW54"/>
<organism evidence="2 3">
    <name type="scientific">Zophobas morio</name>
    <dbReference type="NCBI Taxonomy" id="2755281"/>
    <lineage>
        <taxon>Eukaryota</taxon>
        <taxon>Metazoa</taxon>
        <taxon>Ecdysozoa</taxon>
        <taxon>Arthropoda</taxon>
        <taxon>Hexapoda</taxon>
        <taxon>Insecta</taxon>
        <taxon>Pterygota</taxon>
        <taxon>Neoptera</taxon>
        <taxon>Endopterygota</taxon>
        <taxon>Coleoptera</taxon>
        <taxon>Polyphaga</taxon>
        <taxon>Cucujiformia</taxon>
        <taxon>Tenebrionidae</taxon>
        <taxon>Zophobas</taxon>
    </lineage>
</organism>
<evidence type="ECO:0000256" key="1">
    <source>
        <dbReference type="SAM" id="MobiDB-lite"/>
    </source>
</evidence>
<accession>A0AA38IW54</accession>
<comment type="caution">
    <text evidence="2">The sequence shown here is derived from an EMBL/GenBank/DDBJ whole genome shotgun (WGS) entry which is preliminary data.</text>
</comment>
<feature type="region of interest" description="Disordered" evidence="1">
    <location>
        <begin position="1"/>
        <end position="20"/>
    </location>
</feature>
<sequence length="104" mass="12176">MFDLSDISSSSSSSDEENIVQRIPRRRRALRDRTNPFGLYDEQEFKMRFRFNKETILYDILGAELEPTCSRRKSISALNQVVFQLGLPDFEDCYIVERGKYIGV</sequence>
<gene>
    <name evidence="2" type="ORF">Zmor_000424</name>
</gene>
<protein>
    <submittedName>
        <fullName evidence="2">Uncharacterized protein</fullName>
    </submittedName>
</protein>
<evidence type="ECO:0000313" key="3">
    <source>
        <dbReference type="Proteomes" id="UP001168821"/>
    </source>
</evidence>
<dbReference type="Proteomes" id="UP001168821">
    <property type="component" value="Unassembled WGS sequence"/>
</dbReference>
<keyword evidence="3" id="KW-1185">Reference proteome</keyword>
<evidence type="ECO:0000313" key="2">
    <source>
        <dbReference type="EMBL" id="KAJ3664888.1"/>
    </source>
</evidence>